<dbReference type="PANTHER" id="PTHR30474:SF1">
    <property type="entry name" value="PEPTIDOGLYCAN GLYCOSYLTRANSFERASE MRDB"/>
    <property type="match status" value="1"/>
</dbReference>
<keyword evidence="2 6" id="KW-0812">Transmembrane</keyword>
<comment type="subcellular location">
    <subcellularLocation>
        <location evidence="1">Membrane</location>
        <topology evidence="1">Multi-pass membrane protein</topology>
    </subcellularLocation>
</comment>
<evidence type="ECO:0000256" key="2">
    <source>
        <dbReference type="ARBA" id="ARBA00022692"/>
    </source>
</evidence>
<reference evidence="7 8" key="1">
    <citation type="journal article" date="2016" name="Nat. Commun.">
        <title>Thousands of microbial genomes shed light on interconnected biogeochemical processes in an aquifer system.</title>
        <authorList>
            <person name="Anantharaman K."/>
            <person name="Brown C.T."/>
            <person name="Hug L.A."/>
            <person name="Sharon I."/>
            <person name="Castelle C.J."/>
            <person name="Probst A.J."/>
            <person name="Thomas B.C."/>
            <person name="Singh A."/>
            <person name="Wilkins M.J."/>
            <person name="Karaoz U."/>
            <person name="Brodie E.L."/>
            <person name="Williams K.H."/>
            <person name="Hubbard S.S."/>
            <person name="Banfield J.F."/>
        </authorList>
    </citation>
    <scope>NUCLEOTIDE SEQUENCE [LARGE SCALE GENOMIC DNA]</scope>
</reference>
<feature type="transmembrane region" description="Helical" evidence="6">
    <location>
        <begin position="169"/>
        <end position="188"/>
    </location>
</feature>
<dbReference type="GO" id="GO:0051301">
    <property type="term" value="P:cell division"/>
    <property type="evidence" value="ECO:0007669"/>
    <property type="project" value="InterPro"/>
</dbReference>
<keyword evidence="4 6" id="KW-1133">Transmembrane helix</keyword>
<dbReference type="Proteomes" id="UP000177187">
    <property type="component" value="Unassembled WGS sequence"/>
</dbReference>
<proteinExistence type="predicted"/>
<organism evidence="7 8">
    <name type="scientific">Candidatus Coatesbacteria bacterium RBG_13_66_14</name>
    <dbReference type="NCBI Taxonomy" id="1817816"/>
    <lineage>
        <taxon>Bacteria</taxon>
        <taxon>Candidatus Coatesiibacteriota</taxon>
    </lineage>
</organism>
<evidence type="ECO:0000256" key="5">
    <source>
        <dbReference type="ARBA" id="ARBA00023136"/>
    </source>
</evidence>
<dbReference type="GO" id="GO:0015648">
    <property type="term" value="F:lipid-linked peptidoglycan transporter activity"/>
    <property type="evidence" value="ECO:0007669"/>
    <property type="project" value="TreeGrafter"/>
</dbReference>
<dbReference type="InterPro" id="IPR011923">
    <property type="entry name" value="RodA/MrdB"/>
</dbReference>
<comment type="caution">
    <text evidence="7">The sequence shown here is derived from an EMBL/GenBank/DDBJ whole genome shotgun (WGS) entry which is preliminary data.</text>
</comment>
<protein>
    <submittedName>
        <fullName evidence="7">Rod shape-determining protein RodA</fullName>
    </submittedName>
</protein>
<evidence type="ECO:0000256" key="4">
    <source>
        <dbReference type="ARBA" id="ARBA00022989"/>
    </source>
</evidence>
<feature type="transmembrane region" description="Helical" evidence="6">
    <location>
        <begin position="231"/>
        <end position="253"/>
    </location>
</feature>
<feature type="transmembrane region" description="Helical" evidence="6">
    <location>
        <begin position="388"/>
        <end position="409"/>
    </location>
</feature>
<accession>A0A1F5EW80</accession>
<evidence type="ECO:0000256" key="1">
    <source>
        <dbReference type="ARBA" id="ARBA00004141"/>
    </source>
</evidence>
<dbReference type="NCBIfam" id="TIGR02210">
    <property type="entry name" value="rodA_shape"/>
    <property type="match status" value="1"/>
</dbReference>
<dbReference type="GO" id="GO:0005886">
    <property type="term" value="C:plasma membrane"/>
    <property type="evidence" value="ECO:0007669"/>
    <property type="project" value="TreeGrafter"/>
</dbReference>
<feature type="transmembrane region" description="Helical" evidence="6">
    <location>
        <begin position="30"/>
        <end position="49"/>
    </location>
</feature>
<gene>
    <name evidence="7" type="ORF">A2Y64_07060</name>
</gene>
<name>A0A1F5EW80_9BACT</name>
<evidence type="ECO:0000313" key="8">
    <source>
        <dbReference type="Proteomes" id="UP000177187"/>
    </source>
</evidence>
<feature type="transmembrane region" description="Helical" evidence="6">
    <location>
        <begin position="146"/>
        <end position="162"/>
    </location>
</feature>
<feature type="transmembrane region" description="Helical" evidence="6">
    <location>
        <begin position="208"/>
        <end position="224"/>
    </location>
</feature>
<feature type="transmembrane region" description="Helical" evidence="6">
    <location>
        <begin position="61"/>
        <end position="80"/>
    </location>
</feature>
<evidence type="ECO:0000313" key="7">
    <source>
        <dbReference type="EMBL" id="OGD71642.1"/>
    </source>
</evidence>
<dbReference type="AlphaFoldDB" id="A0A1F5EW80"/>
<dbReference type="PANTHER" id="PTHR30474">
    <property type="entry name" value="CELL CYCLE PROTEIN"/>
    <property type="match status" value="1"/>
</dbReference>
<dbReference type="GO" id="GO:0032153">
    <property type="term" value="C:cell division site"/>
    <property type="evidence" value="ECO:0007669"/>
    <property type="project" value="TreeGrafter"/>
</dbReference>
<keyword evidence="5 6" id="KW-0472">Membrane</keyword>
<evidence type="ECO:0000256" key="3">
    <source>
        <dbReference type="ARBA" id="ARBA00022960"/>
    </source>
</evidence>
<dbReference type="GO" id="GO:0008360">
    <property type="term" value="P:regulation of cell shape"/>
    <property type="evidence" value="ECO:0007669"/>
    <property type="project" value="UniProtKB-KW"/>
</dbReference>
<feature type="transmembrane region" description="Helical" evidence="6">
    <location>
        <begin position="322"/>
        <end position="343"/>
    </location>
</feature>
<evidence type="ECO:0000256" key="6">
    <source>
        <dbReference type="SAM" id="Phobius"/>
    </source>
</evidence>
<dbReference type="EMBL" id="MFAF01000145">
    <property type="protein sequence ID" value="OGD71642.1"/>
    <property type="molecule type" value="Genomic_DNA"/>
</dbReference>
<dbReference type="Pfam" id="PF01098">
    <property type="entry name" value="FTSW_RODA_SPOVE"/>
    <property type="match status" value="2"/>
</dbReference>
<keyword evidence="3" id="KW-0133">Cell shape</keyword>
<feature type="transmembrane region" description="Helical" evidence="6">
    <location>
        <begin position="355"/>
        <end position="382"/>
    </location>
</feature>
<sequence>MLGAALALSMCGVLVNASAGGEAALGIPRWAVQLAWALLGAGAATAALLFDHRRLAGAAPFLYAAALVLLAAVLVIPGGGGEARRWLTLGPVNLQPAEPAKLAFVLAGAAYLARREEKPGPRRVLTLALLALVPTALVAVQPDLGTAFVFVPLTLALLYWGGVPGWKMLCLLAPLAAALAAFTEAPDWVAGAVDPSLLDSPVGAVFRPWWWLGMGALAAAWLIGRRRKEPFFGFLLLAAGAASVVLPLGWNLLKAYQQRRVLMFLDPTADPKGAGYNLIQSRIAVGSGGVWGKGFGQGTQGQLAFLPERHTDFAFSVWAEEWGLVGSLVVILLFALLLGRMLRAAGRAADRFGSLAVYGATVVLAFHAVFNVGMCLGLFPVAGLPLPFLSYGGSFALVSWLAVGLAAGVERRARLSIF</sequence>
<dbReference type="InterPro" id="IPR001182">
    <property type="entry name" value="FtsW/RodA"/>
</dbReference>
<dbReference type="STRING" id="1817816.A2Y64_07060"/>